<organism evidence="1 2">
    <name type="scientific">Mycolicibacter kumamotonensis</name>
    <dbReference type="NCBI Taxonomy" id="354243"/>
    <lineage>
        <taxon>Bacteria</taxon>
        <taxon>Bacillati</taxon>
        <taxon>Actinomycetota</taxon>
        <taxon>Actinomycetes</taxon>
        <taxon>Mycobacteriales</taxon>
        <taxon>Mycobacteriaceae</taxon>
        <taxon>Mycolicibacter</taxon>
    </lineage>
</organism>
<dbReference type="AlphaFoldDB" id="A0A1X0DS43"/>
<name>A0A1X0DS43_9MYCO</name>
<proteinExistence type="predicted"/>
<gene>
    <name evidence="1" type="ORF">BST28_22330</name>
</gene>
<protein>
    <submittedName>
        <fullName evidence="1">Uncharacterized protein</fullName>
    </submittedName>
</protein>
<evidence type="ECO:0000313" key="1">
    <source>
        <dbReference type="EMBL" id="ORA75029.1"/>
    </source>
</evidence>
<evidence type="ECO:0000313" key="2">
    <source>
        <dbReference type="Proteomes" id="UP000192713"/>
    </source>
</evidence>
<accession>A0A1X0DS43</accession>
<dbReference type="EMBL" id="MVHU01000065">
    <property type="protein sequence ID" value="ORA75029.1"/>
    <property type="molecule type" value="Genomic_DNA"/>
</dbReference>
<comment type="caution">
    <text evidence="1">The sequence shown here is derived from an EMBL/GenBank/DDBJ whole genome shotgun (WGS) entry which is preliminary data.</text>
</comment>
<sequence>MLRVRLVEGDVEMVVEVRLMEALVQRGGDVSERVLSWLVDGTMPSPARADIVWIEPICE</sequence>
<reference evidence="1 2" key="1">
    <citation type="submission" date="2017-02" db="EMBL/GenBank/DDBJ databases">
        <title>The new phylogeny of genus Mycobacterium.</title>
        <authorList>
            <person name="Tortoli E."/>
            <person name="Trovato A."/>
            <person name="Cirillo D.M."/>
        </authorList>
    </citation>
    <scope>NUCLEOTIDE SEQUENCE [LARGE SCALE GENOMIC DNA]</scope>
    <source>
        <strain evidence="1 2">DSM 45093</strain>
    </source>
</reference>
<dbReference type="Proteomes" id="UP000192713">
    <property type="component" value="Unassembled WGS sequence"/>
</dbReference>